<evidence type="ECO:0000313" key="1">
    <source>
        <dbReference type="EMBL" id="GGT97437.1"/>
    </source>
</evidence>
<dbReference type="RefSeq" id="WP_189718269.1">
    <property type="nucleotide sequence ID" value="NZ_BMSA01000053.1"/>
</dbReference>
<gene>
    <name evidence="1" type="ORF">GCM10010226_88570</name>
</gene>
<proteinExistence type="predicted"/>
<name>A0A918M122_9ACTN</name>
<dbReference type="Proteomes" id="UP000646776">
    <property type="component" value="Unassembled WGS sequence"/>
</dbReference>
<comment type="caution">
    <text evidence="1">The sequence shown here is derived from an EMBL/GenBank/DDBJ whole genome shotgun (WGS) entry which is preliminary data.</text>
</comment>
<reference evidence="1" key="1">
    <citation type="journal article" date="2014" name="Int. J. Syst. Evol. Microbiol.">
        <title>Complete genome sequence of Corynebacterium casei LMG S-19264T (=DSM 44701T), isolated from a smear-ripened cheese.</title>
        <authorList>
            <consortium name="US DOE Joint Genome Institute (JGI-PGF)"/>
            <person name="Walter F."/>
            <person name="Albersmeier A."/>
            <person name="Kalinowski J."/>
            <person name="Ruckert C."/>
        </authorList>
    </citation>
    <scope>NUCLEOTIDE SEQUENCE</scope>
    <source>
        <strain evidence="1">JCM 4125</strain>
    </source>
</reference>
<keyword evidence="2" id="KW-1185">Reference proteome</keyword>
<dbReference type="AlphaFoldDB" id="A0A918M122"/>
<protein>
    <submittedName>
        <fullName evidence="1">Uncharacterized protein</fullName>
    </submittedName>
</protein>
<organism evidence="1 2">
    <name type="scientific">Streptomyces phaeofaciens</name>
    <dbReference type="NCBI Taxonomy" id="68254"/>
    <lineage>
        <taxon>Bacteria</taxon>
        <taxon>Bacillati</taxon>
        <taxon>Actinomycetota</taxon>
        <taxon>Actinomycetes</taxon>
        <taxon>Kitasatosporales</taxon>
        <taxon>Streptomycetaceae</taxon>
        <taxon>Streptomyces</taxon>
    </lineage>
</organism>
<accession>A0A918M122</accession>
<reference evidence="1" key="2">
    <citation type="submission" date="2020-09" db="EMBL/GenBank/DDBJ databases">
        <authorList>
            <person name="Sun Q."/>
            <person name="Ohkuma M."/>
        </authorList>
    </citation>
    <scope>NUCLEOTIDE SEQUENCE</scope>
    <source>
        <strain evidence="1">JCM 4125</strain>
    </source>
</reference>
<dbReference type="EMBL" id="BMSA01000053">
    <property type="protein sequence ID" value="GGT97437.1"/>
    <property type="molecule type" value="Genomic_DNA"/>
</dbReference>
<evidence type="ECO:0000313" key="2">
    <source>
        <dbReference type="Proteomes" id="UP000646776"/>
    </source>
</evidence>
<sequence>MTAPAPAHLHRALAATLADAARSTGHRAESDAPLPGTNWAADILVTSPDGVRTVLQIPPLPARGQEIRERTAHVHQRGLNIVWFTPDAHDPPWLTTVPAARVVPPAHPGAPWTAPAAVQALTREACPCGPAWDHGVHRTWAPPQPVSVPVLLEGLLTRRLVHATVQAELPGRRFTCWARGQDVRAEADHLRMLAATDGALTEAARASTPYIPRPDGRPAAPLGRLLEAARHWGHQHTGVVCHIETASADWMAGGFVVTPGRTPSEVTAVVRPLPHTIDWNSALSTVPVLVGSSEEYFTLQRTAPQDAQILIL</sequence>